<evidence type="ECO:0000313" key="1">
    <source>
        <dbReference type="EMBL" id="JAH49181.1"/>
    </source>
</evidence>
<proteinExistence type="predicted"/>
<organism evidence="1">
    <name type="scientific">Anguilla anguilla</name>
    <name type="common">European freshwater eel</name>
    <name type="synonym">Muraena anguilla</name>
    <dbReference type="NCBI Taxonomy" id="7936"/>
    <lineage>
        <taxon>Eukaryota</taxon>
        <taxon>Metazoa</taxon>
        <taxon>Chordata</taxon>
        <taxon>Craniata</taxon>
        <taxon>Vertebrata</taxon>
        <taxon>Euteleostomi</taxon>
        <taxon>Actinopterygii</taxon>
        <taxon>Neopterygii</taxon>
        <taxon>Teleostei</taxon>
        <taxon>Anguilliformes</taxon>
        <taxon>Anguillidae</taxon>
        <taxon>Anguilla</taxon>
    </lineage>
</organism>
<accession>A0A0E9T6B1</accession>
<protein>
    <submittedName>
        <fullName evidence="1">Uncharacterized protein</fullName>
    </submittedName>
</protein>
<sequence>MQHLLHKVLPHCHGHDAMQTAVEHTHLVLGRLLR</sequence>
<dbReference type="AlphaFoldDB" id="A0A0E9T6B1"/>
<reference evidence="1" key="2">
    <citation type="journal article" date="2015" name="Fish Shellfish Immunol.">
        <title>Early steps in the European eel (Anguilla anguilla)-Vibrio vulnificus interaction in the gills: Role of the RtxA13 toxin.</title>
        <authorList>
            <person name="Callol A."/>
            <person name="Pajuelo D."/>
            <person name="Ebbesson L."/>
            <person name="Teles M."/>
            <person name="MacKenzie S."/>
            <person name="Amaro C."/>
        </authorList>
    </citation>
    <scope>NUCLEOTIDE SEQUENCE</scope>
</reference>
<name>A0A0E9T6B1_ANGAN</name>
<reference evidence="1" key="1">
    <citation type="submission" date="2014-11" db="EMBL/GenBank/DDBJ databases">
        <authorList>
            <person name="Amaro Gonzalez C."/>
        </authorList>
    </citation>
    <scope>NUCLEOTIDE SEQUENCE</scope>
</reference>
<dbReference type="EMBL" id="GBXM01059396">
    <property type="protein sequence ID" value="JAH49181.1"/>
    <property type="molecule type" value="Transcribed_RNA"/>
</dbReference>